<dbReference type="PROSITE" id="PS51781">
    <property type="entry name" value="SH3B"/>
    <property type="match status" value="1"/>
</dbReference>
<gene>
    <name evidence="3" type="ORF">WY13_02583</name>
</gene>
<keyword evidence="1" id="KW-1133">Transmembrane helix</keyword>
<dbReference type="InterPro" id="IPR003646">
    <property type="entry name" value="SH3-like_bac-type"/>
</dbReference>
<keyword evidence="1" id="KW-0812">Transmembrane</keyword>
<accession>A0A168MH73</accession>
<dbReference type="EMBL" id="LITT01000035">
    <property type="protein sequence ID" value="OAA84684.1"/>
    <property type="molecule type" value="Genomic_DNA"/>
</dbReference>
<dbReference type="RefSeq" id="WP_063555981.1">
    <property type="nucleotide sequence ID" value="NZ_LITT01000035.1"/>
</dbReference>
<dbReference type="Pfam" id="PF08239">
    <property type="entry name" value="SH3_3"/>
    <property type="match status" value="1"/>
</dbReference>
<feature type="domain" description="SH3b" evidence="2">
    <location>
        <begin position="368"/>
        <end position="436"/>
    </location>
</feature>
<sequence>MEEKRENRISLNEIDDSEKCIKQSNIAGKKTDAINILKNTIGLGESMQMNNTLNNIASATSTVMQMSDAVKKAMELNTSVVNRALNNIAGLSDYAGMSNALSNIGGISSPLGQMGNVMRKAMELSISPAVSMSFNMGGLAPTLGQISDSMRKSMELNTSIDINNALKNIAGLSGAVGVGMDSALGISSTLRQMSEAMRKSMNFSISSVGVSNVFNNTKGLGDMLAKISIPSKELRKGLMSIDFDSIKINNDGTVNYLDEAIDIGQTSNEIDEIASEDIPLYDKFEKFKKKHFVVYLIFCLMFNFFIIQPLYSYGSDIVKEKAKSISLKFTDSSSLKNINVNKKEIKVEVTKELEKKLNDKSIKKAILNDYRFVSVNVINVRRNNTEKSPVIYQLHIGQVVNVINKNKNWTLIEYTNDENTINIKGWVNTRYISRFD</sequence>
<dbReference type="Gene3D" id="2.30.30.40">
    <property type="entry name" value="SH3 Domains"/>
    <property type="match status" value="1"/>
</dbReference>
<evidence type="ECO:0000256" key="1">
    <source>
        <dbReference type="SAM" id="Phobius"/>
    </source>
</evidence>
<dbReference type="SMART" id="SM00287">
    <property type="entry name" value="SH3b"/>
    <property type="match status" value="1"/>
</dbReference>
<dbReference type="Proteomes" id="UP000077407">
    <property type="component" value="Unassembled WGS sequence"/>
</dbReference>
<evidence type="ECO:0000259" key="2">
    <source>
        <dbReference type="PROSITE" id="PS51781"/>
    </source>
</evidence>
<proteinExistence type="predicted"/>
<evidence type="ECO:0000313" key="3">
    <source>
        <dbReference type="EMBL" id="OAA84684.1"/>
    </source>
</evidence>
<evidence type="ECO:0000313" key="4">
    <source>
        <dbReference type="Proteomes" id="UP000077407"/>
    </source>
</evidence>
<comment type="caution">
    <text evidence="3">The sequence shown here is derived from an EMBL/GenBank/DDBJ whole genome shotgun (WGS) entry which is preliminary data.</text>
</comment>
<dbReference type="OrthoDB" id="2974572at2"/>
<organism evidence="3 4">
    <name type="scientific">Clostridium ljungdahlii</name>
    <dbReference type="NCBI Taxonomy" id="1538"/>
    <lineage>
        <taxon>Bacteria</taxon>
        <taxon>Bacillati</taxon>
        <taxon>Bacillota</taxon>
        <taxon>Clostridia</taxon>
        <taxon>Eubacteriales</taxon>
        <taxon>Clostridiaceae</taxon>
        <taxon>Clostridium</taxon>
    </lineage>
</organism>
<name>A0A168MH73_9CLOT</name>
<dbReference type="AlphaFoldDB" id="A0A168MH73"/>
<feature type="transmembrane region" description="Helical" evidence="1">
    <location>
        <begin position="292"/>
        <end position="311"/>
    </location>
</feature>
<reference evidence="3 4" key="1">
    <citation type="journal article" date="2015" name="Biotechnol. Bioeng.">
        <title>Genome sequence and phenotypic characterization of Caulobacter segnis.</title>
        <authorList>
            <person name="Patel S."/>
            <person name="Fletcher B."/>
            <person name="Scott D.C."/>
            <person name="Ely B."/>
        </authorList>
    </citation>
    <scope>NUCLEOTIDE SEQUENCE [LARGE SCALE GENOMIC DNA]</scope>
    <source>
        <strain evidence="3 4">ERI-2</strain>
    </source>
</reference>
<keyword evidence="1" id="KW-0472">Membrane</keyword>
<dbReference type="PATRIC" id="fig|1538.10.peg.2476"/>
<protein>
    <submittedName>
        <fullName evidence="3">Bacterial SH3 domain protein</fullName>
    </submittedName>
</protein>